<evidence type="ECO:0000256" key="15">
    <source>
        <dbReference type="ARBA" id="ARBA00023180"/>
    </source>
</evidence>
<comment type="subcellular location">
    <subcellularLocation>
        <location evidence="1">Membrane</location>
        <topology evidence="1">Single-pass type I membrane protein</topology>
    </subcellularLocation>
</comment>
<dbReference type="SMART" id="SM00219">
    <property type="entry name" value="TyrKc"/>
    <property type="match status" value="1"/>
</dbReference>
<dbReference type="SMART" id="SM00408">
    <property type="entry name" value="IGc2"/>
    <property type="match status" value="2"/>
</dbReference>
<evidence type="ECO:0000313" key="24">
    <source>
        <dbReference type="Ensembl" id="ENSNPEP00000009168.1"/>
    </source>
</evidence>
<dbReference type="PROSITE" id="PS50853">
    <property type="entry name" value="FN3"/>
    <property type="match status" value="2"/>
</dbReference>
<feature type="domain" description="Ig-like" evidence="22">
    <location>
        <begin position="53"/>
        <end position="149"/>
    </location>
</feature>
<keyword evidence="14" id="KW-0675">Receptor</keyword>
<reference evidence="24" key="2">
    <citation type="submission" date="2025-09" db="UniProtKB">
        <authorList>
            <consortium name="Ensembl"/>
        </authorList>
    </citation>
    <scope>IDENTIFICATION</scope>
</reference>
<dbReference type="PANTHER" id="PTHR24416">
    <property type="entry name" value="TYROSINE-PROTEIN KINASE RECEPTOR"/>
    <property type="match status" value="1"/>
</dbReference>
<dbReference type="SUPFAM" id="SSF56112">
    <property type="entry name" value="Protein kinase-like (PK-like)"/>
    <property type="match status" value="1"/>
</dbReference>
<keyword evidence="11" id="KW-1133">Transmembrane helix</keyword>
<comment type="similarity">
    <text evidence="2">Belongs to the protein kinase superfamily. CAMK Ser/Thr protein kinase family.</text>
</comment>
<dbReference type="GO" id="GO:0005524">
    <property type="term" value="F:ATP binding"/>
    <property type="evidence" value="ECO:0007669"/>
    <property type="project" value="UniProtKB-KW"/>
</dbReference>
<dbReference type="PROSITE" id="PS50835">
    <property type="entry name" value="IG_LIKE"/>
    <property type="match status" value="2"/>
</dbReference>
<keyword evidence="9" id="KW-0418">Kinase</keyword>
<dbReference type="Gene3D" id="2.60.40.10">
    <property type="entry name" value="Immunoglobulins"/>
    <property type="match status" value="4"/>
</dbReference>
<feature type="region of interest" description="Disordered" evidence="20">
    <location>
        <begin position="660"/>
        <end position="712"/>
    </location>
</feature>
<dbReference type="GO" id="GO:0007399">
    <property type="term" value="P:nervous system development"/>
    <property type="evidence" value="ECO:0007669"/>
    <property type="project" value="TreeGrafter"/>
</dbReference>
<evidence type="ECO:0000256" key="3">
    <source>
        <dbReference type="ARBA" id="ARBA00011902"/>
    </source>
</evidence>
<keyword evidence="15" id="KW-0325">Glycoprotein</keyword>
<keyword evidence="6" id="KW-0812">Transmembrane</keyword>
<protein>
    <recommendedName>
        <fullName evidence="3">receptor protein-tyrosine kinase</fullName>
        <ecNumber evidence="3">2.7.10.1</ecNumber>
    </recommendedName>
</protein>
<feature type="active site" description="Proton acceptor" evidence="17">
    <location>
        <position position="600"/>
    </location>
</feature>
<keyword evidence="10 18" id="KW-0067">ATP-binding</keyword>
<dbReference type="GO" id="GO:0043235">
    <property type="term" value="C:receptor complex"/>
    <property type="evidence" value="ECO:0007669"/>
    <property type="project" value="TreeGrafter"/>
</dbReference>
<dbReference type="GO" id="GO:0030168">
    <property type="term" value="P:platelet activation"/>
    <property type="evidence" value="ECO:0007669"/>
    <property type="project" value="TreeGrafter"/>
</dbReference>
<keyword evidence="5" id="KW-0808">Transferase</keyword>
<feature type="domain" description="Fibronectin type-III" evidence="23">
    <location>
        <begin position="339"/>
        <end position="432"/>
    </location>
</feature>
<evidence type="ECO:0000256" key="14">
    <source>
        <dbReference type="ARBA" id="ARBA00023170"/>
    </source>
</evidence>
<evidence type="ECO:0000256" key="6">
    <source>
        <dbReference type="ARBA" id="ARBA00022692"/>
    </source>
</evidence>
<keyword evidence="13" id="KW-1015">Disulfide bond</keyword>
<dbReference type="Pfam" id="PF00041">
    <property type="entry name" value="fn3"/>
    <property type="match status" value="1"/>
</dbReference>
<keyword evidence="25" id="KW-1185">Reference proteome</keyword>
<feature type="region of interest" description="Disordered" evidence="20">
    <location>
        <begin position="414"/>
        <end position="453"/>
    </location>
</feature>
<feature type="binding site" evidence="18">
    <location>
        <position position="604"/>
    </location>
    <ligand>
        <name>ATP</name>
        <dbReference type="ChEBI" id="CHEBI:30616"/>
    </ligand>
</feature>
<dbReference type="SMART" id="SM00409">
    <property type="entry name" value="IG"/>
    <property type="match status" value="2"/>
</dbReference>
<dbReference type="GO" id="GO:0043066">
    <property type="term" value="P:negative regulation of apoptotic process"/>
    <property type="evidence" value="ECO:0007669"/>
    <property type="project" value="TreeGrafter"/>
</dbReference>
<keyword evidence="19" id="KW-0479">Metal-binding</keyword>
<organism evidence="24 25">
    <name type="scientific">Nothoprocta perdicaria</name>
    <name type="common">Chilean tinamou</name>
    <name type="synonym">Crypturus perdicarius</name>
    <dbReference type="NCBI Taxonomy" id="30464"/>
    <lineage>
        <taxon>Eukaryota</taxon>
        <taxon>Metazoa</taxon>
        <taxon>Chordata</taxon>
        <taxon>Craniata</taxon>
        <taxon>Vertebrata</taxon>
        <taxon>Euteleostomi</taxon>
        <taxon>Archelosauria</taxon>
        <taxon>Archosauria</taxon>
        <taxon>Dinosauria</taxon>
        <taxon>Saurischia</taxon>
        <taxon>Theropoda</taxon>
        <taxon>Coelurosauria</taxon>
        <taxon>Aves</taxon>
        <taxon>Palaeognathae</taxon>
        <taxon>Tinamiformes</taxon>
        <taxon>Tinamidae</taxon>
        <taxon>Nothoprocta</taxon>
    </lineage>
</organism>
<reference evidence="24" key="1">
    <citation type="submission" date="2025-08" db="UniProtKB">
        <authorList>
            <consortium name="Ensembl"/>
        </authorList>
    </citation>
    <scope>IDENTIFICATION</scope>
</reference>
<sequence length="712" mass="75612">MLCRTPHPAQGLGGRAGGHRKCLAARAALRPPRNAPAALARLAQGCGCASLTPRSARALSFLESPSNVTASPGRAARLRCRVQAVGGPPELGWLRDGRPLRWADTDQAQVPLSERLWLGTSELSLPSLQPSDAGRYQCWVRSSGRELLSAPALLQLEGLPLFVEEPQDAQVAADTPFTLRCRARGPPEPVWLLWLRDGAPLQPPPPAGAPPLLHVPGLNRSATFSCEARNARGVSTSRTAAVTVVPQPPCNLALVTPGPRWLQMTWEPGPSGEAPITLSGGAPGAVSRAVPVPPFALRLEGLQPFAAYRARVGCRSAQGPSPWGSWVECRDPGVPLGAPPENVSAERAGSRARVRWAAPRGRLNGALRGYRVGYERPGAPEVVLDVGLAQEVTLELPPGTPDVTVRVRPYTGAGAGPWSRRVALPPREPRPPPVPASPGPVGTQGDPWGHQDCRCRESLSPRGELAVHYRAQRSYSRRPPDATLSSLGVSAELQEKLRDVLVEQDRVALGKTLGEGEMGTVSPPAPQFPCTLWCPHTSCPHIHCPCVAVALCPPVLMSPMSSHPHVPLSPVLPGRTLVGFMADIASGMEYLSGKSFIHRDLAARNCMLDERLRVRVADFGLAKKVLGGGYYRQGRVAKMPVKWVAPESLADRVYTTQSDVVSGAGGETPARGAMGKHPPGGQWENTRLAANGEQGGKHPPGGNGENTRLGGN</sequence>
<feature type="domain" description="Ig-like" evidence="22">
    <location>
        <begin position="160"/>
        <end position="243"/>
    </location>
</feature>
<evidence type="ECO:0000256" key="5">
    <source>
        <dbReference type="ARBA" id="ARBA00022679"/>
    </source>
</evidence>
<evidence type="ECO:0000259" key="23">
    <source>
        <dbReference type="PROSITE" id="PS50853"/>
    </source>
</evidence>
<dbReference type="InterPro" id="IPR020635">
    <property type="entry name" value="Tyr_kinase_cat_dom"/>
</dbReference>
<dbReference type="InterPro" id="IPR013783">
    <property type="entry name" value="Ig-like_fold"/>
</dbReference>
<evidence type="ECO:0000256" key="9">
    <source>
        <dbReference type="ARBA" id="ARBA00022777"/>
    </source>
</evidence>
<dbReference type="FunFam" id="2.60.40.10:FF:000662">
    <property type="entry name" value="Tyrosine-protein kinase receptor UFO"/>
    <property type="match status" value="1"/>
</dbReference>
<dbReference type="InterPro" id="IPR007110">
    <property type="entry name" value="Ig-like_dom"/>
</dbReference>
<dbReference type="Proteomes" id="UP000694420">
    <property type="component" value="Unplaced"/>
</dbReference>
<feature type="binding site" evidence="19">
    <location>
        <position position="605"/>
    </location>
    <ligand>
        <name>Mg(2+)</name>
        <dbReference type="ChEBI" id="CHEBI:18420"/>
    </ligand>
</feature>
<dbReference type="InterPro" id="IPR008266">
    <property type="entry name" value="Tyr_kinase_AS"/>
</dbReference>
<dbReference type="GO" id="GO:0006909">
    <property type="term" value="P:phagocytosis"/>
    <property type="evidence" value="ECO:0007669"/>
    <property type="project" value="TreeGrafter"/>
</dbReference>
<dbReference type="InterPro" id="IPR036116">
    <property type="entry name" value="FN3_sf"/>
</dbReference>
<evidence type="ECO:0000256" key="19">
    <source>
        <dbReference type="PIRSR" id="PIRSR000615-3"/>
    </source>
</evidence>
<evidence type="ECO:0000313" key="25">
    <source>
        <dbReference type="Proteomes" id="UP000694420"/>
    </source>
</evidence>
<dbReference type="Ensembl" id="ENSNPET00000009397.1">
    <property type="protein sequence ID" value="ENSNPEP00000009168.1"/>
    <property type="gene ID" value="ENSNPEG00000006873.1"/>
</dbReference>
<keyword evidence="12" id="KW-0472">Membrane</keyword>
<evidence type="ECO:0000256" key="12">
    <source>
        <dbReference type="ARBA" id="ARBA00023136"/>
    </source>
</evidence>
<feature type="domain" description="Protein kinase" evidence="21">
    <location>
        <begin position="390"/>
        <end position="712"/>
    </location>
</feature>
<evidence type="ECO:0000259" key="22">
    <source>
        <dbReference type="PROSITE" id="PS50835"/>
    </source>
</evidence>
<feature type="domain" description="Fibronectin type-III" evidence="23">
    <location>
        <begin position="245"/>
        <end position="334"/>
    </location>
</feature>
<dbReference type="GO" id="GO:0046872">
    <property type="term" value="F:metal ion binding"/>
    <property type="evidence" value="ECO:0007669"/>
    <property type="project" value="UniProtKB-KW"/>
</dbReference>
<proteinExistence type="inferred from homology"/>
<dbReference type="GO" id="GO:0007169">
    <property type="term" value="P:cell surface receptor protein tyrosine kinase signaling pathway"/>
    <property type="evidence" value="ECO:0007669"/>
    <property type="project" value="TreeGrafter"/>
</dbReference>
<dbReference type="SUPFAM" id="SSF48726">
    <property type="entry name" value="Immunoglobulin"/>
    <property type="match status" value="2"/>
</dbReference>
<gene>
    <name evidence="24" type="primary">LOC112957509</name>
</gene>
<dbReference type="PROSITE" id="PS50011">
    <property type="entry name" value="PROTEIN_KINASE_DOM"/>
    <property type="match status" value="1"/>
</dbReference>
<dbReference type="SUPFAM" id="SSF49265">
    <property type="entry name" value="Fibronectin type III"/>
    <property type="match status" value="1"/>
</dbReference>
<keyword evidence="7" id="KW-0677">Repeat</keyword>
<keyword evidence="16" id="KW-0393">Immunoglobulin domain</keyword>
<dbReference type="InterPro" id="IPR003598">
    <property type="entry name" value="Ig_sub2"/>
</dbReference>
<keyword evidence="4" id="KW-0597">Phosphoprotein</keyword>
<dbReference type="Gene3D" id="1.10.510.10">
    <property type="entry name" value="Transferase(Phosphotransferase) domain 1"/>
    <property type="match status" value="1"/>
</dbReference>
<dbReference type="InterPro" id="IPR036179">
    <property type="entry name" value="Ig-like_dom_sf"/>
</dbReference>
<evidence type="ECO:0000256" key="11">
    <source>
        <dbReference type="ARBA" id="ARBA00022989"/>
    </source>
</evidence>
<evidence type="ECO:0000256" key="18">
    <source>
        <dbReference type="PIRSR" id="PIRSR000615-2"/>
    </source>
</evidence>
<dbReference type="GO" id="GO:0051897">
    <property type="term" value="P:positive regulation of phosphatidylinositol 3-kinase/protein kinase B signal transduction"/>
    <property type="evidence" value="ECO:0007669"/>
    <property type="project" value="TreeGrafter"/>
</dbReference>
<evidence type="ECO:0000256" key="17">
    <source>
        <dbReference type="PIRSR" id="PIRSR000615-1"/>
    </source>
</evidence>
<dbReference type="Pfam" id="PF07714">
    <property type="entry name" value="PK_Tyr_Ser-Thr"/>
    <property type="match status" value="1"/>
</dbReference>
<evidence type="ECO:0000256" key="16">
    <source>
        <dbReference type="ARBA" id="ARBA00023319"/>
    </source>
</evidence>
<dbReference type="PANTHER" id="PTHR24416:SF323">
    <property type="entry name" value="TYROSINE-PROTEIN KINASE RECEPTOR UFO"/>
    <property type="match status" value="1"/>
</dbReference>
<dbReference type="InterPro" id="IPR011009">
    <property type="entry name" value="Kinase-like_dom_sf"/>
</dbReference>
<dbReference type="InterPro" id="IPR000719">
    <property type="entry name" value="Prot_kinase_dom"/>
</dbReference>
<evidence type="ECO:0000256" key="20">
    <source>
        <dbReference type="SAM" id="MobiDB-lite"/>
    </source>
</evidence>
<dbReference type="CDD" id="cd00063">
    <property type="entry name" value="FN3"/>
    <property type="match status" value="2"/>
</dbReference>
<dbReference type="SMART" id="SM00060">
    <property type="entry name" value="FN3"/>
    <property type="match status" value="2"/>
</dbReference>
<evidence type="ECO:0000256" key="4">
    <source>
        <dbReference type="ARBA" id="ARBA00022553"/>
    </source>
</evidence>
<name>A0A8C6Z6I1_NOTPE</name>
<feature type="binding site" evidence="19">
    <location>
        <position position="618"/>
    </location>
    <ligand>
        <name>Mg(2+)</name>
        <dbReference type="ChEBI" id="CHEBI:18420"/>
    </ligand>
</feature>
<dbReference type="EC" id="2.7.10.1" evidence="3"/>
<keyword evidence="8 18" id="KW-0547">Nucleotide-binding</keyword>
<evidence type="ECO:0000259" key="21">
    <source>
        <dbReference type="PROSITE" id="PS50011"/>
    </source>
</evidence>
<feature type="compositionally biased region" description="Gly residues" evidence="20">
    <location>
        <begin position="698"/>
        <end position="712"/>
    </location>
</feature>
<dbReference type="Pfam" id="PF13927">
    <property type="entry name" value="Ig_3"/>
    <property type="match status" value="1"/>
</dbReference>
<keyword evidence="19" id="KW-0460">Magnesium</keyword>
<dbReference type="InterPro" id="IPR050122">
    <property type="entry name" value="RTK"/>
</dbReference>
<dbReference type="AlphaFoldDB" id="A0A8C6Z6I1"/>
<evidence type="ECO:0000256" key="13">
    <source>
        <dbReference type="ARBA" id="ARBA00023157"/>
    </source>
</evidence>
<dbReference type="GO" id="GO:0016477">
    <property type="term" value="P:cell migration"/>
    <property type="evidence" value="ECO:0007669"/>
    <property type="project" value="TreeGrafter"/>
</dbReference>
<evidence type="ECO:0000256" key="8">
    <source>
        <dbReference type="ARBA" id="ARBA00022741"/>
    </source>
</evidence>
<dbReference type="PIRSF" id="PIRSF000615">
    <property type="entry name" value="TyrPK_CSF1-R"/>
    <property type="match status" value="1"/>
</dbReference>
<dbReference type="InterPro" id="IPR003961">
    <property type="entry name" value="FN3_dom"/>
</dbReference>
<evidence type="ECO:0000256" key="7">
    <source>
        <dbReference type="ARBA" id="ARBA00022737"/>
    </source>
</evidence>
<accession>A0A8C6Z6I1</accession>
<dbReference type="GO" id="GO:0001779">
    <property type="term" value="P:natural killer cell differentiation"/>
    <property type="evidence" value="ECO:0007669"/>
    <property type="project" value="TreeGrafter"/>
</dbReference>
<dbReference type="InterPro" id="IPR003599">
    <property type="entry name" value="Ig_sub"/>
</dbReference>
<dbReference type="InterPro" id="IPR001245">
    <property type="entry name" value="Ser-Thr/Tyr_kinase_cat_dom"/>
</dbReference>
<evidence type="ECO:0000256" key="1">
    <source>
        <dbReference type="ARBA" id="ARBA00004479"/>
    </source>
</evidence>
<evidence type="ECO:0000256" key="10">
    <source>
        <dbReference type="ARBA" id="ARBA00022840"/>
    </source>
</evidence>
<dbReference type="PROSITE" id="PS00109">
    <property type="entry name" value="PROTEIN_KINASE_TYR"/>
    <property type="match status" value="1"/>
</dbReference>
<dbReference type="GO" id="GO:0005886">
    <property type="term" value="C:plasma membrane"/>
    <property type="evidence" value="ECO:0007669"/>
    <property type="project" value="TreeGrafter"/>
</dbReference>
<dbReference type="GO" id="GO:0004714">
    <property type="term" value="F:transmembrane receptor protein tyrosine kinase activity"/>
    <property type="evidence" value="ECO:0007669"/>
    <property type="project" value="UniProtKB-EC"/>
</dbReference>
<evidence type="ECO:0000256" key="2">
    <source>
        <dbReference type="ARBA" id="ARBA00006692"/>
    </source>
</evidence>